<dbReference type="Proteomes" id="UP000076394">
    <property type="component" value="Chromosome"/>
</dbReference>
<protein>
    <submittedName>
        <fullName evidence="1">Adenosylcobinamide amidohydrolase</fullName>
    </submittedName>
</protein>
<dbReference type="OrthoDB" id="165289at2"/>
<name>A0A142VBR5_9CHLR</name>
<keyword evidence="1" id="KW-0378">Hydrolase</keyword>
<dbReference type="InterPro" id="IPR002808">
    <property type="entry name" value="AdoCbi_amidolase"/>
</dbReference>
<gene>
    <name evidence="1" type="primary">cbiZ</name>
    <name evidence="1" type="ORF">Dm11a5_1432</name>
</gene>
<dbReference type="InterPro" id="IPR052209">
    <property type="entry name" value="CbiZ"/>
</dbReference>
<organism evidence="1 2">
    <name type="scientific">Dehalococcoides mccartyi</name>
    <dbReference type="NCBI Taxonomy" id="61435"/>
    <lineage>
        <taxon>Bacteria</taxon>
        <taxon>Bacillati</taxon>
        <taxon>Chloroflexota</taxon>
        <taxon>Dehalococcoidia</taxon>
        <taxon>Dehalococcoidales</taxon>
        <taxon>Dehalococcoidaceae</taxon>
        <taxon>Dehalococcoides</taxon>
    </lineage>
</organism>
<dbReference type="PANTHER" id="PTHR35336:SF5">
    <property type="entry name" value="ADENOSYLCOBINAMIDE AMIDOHYDROLASE"/>
    <property type="match status" value="1"/>
</dbReference>
<accession>A0A142VBR5</accession>
<sequence>MPILRQISRTGVPVSACLMAKATGLGKARYILNTHIPPELWDFMHDNSADWQTAYSVVLEEVLKRYDTDLDNVSFLSTGVDQDNIAWAEETYEEFWVLAFATAGVKTNAMRIGCDEASGIERNGKFEKIGTINVILLTGSSLETPTLASSYITLTEAKNVALQELDIRSAVHPDWQATGTGTDQIITVSGTGGKYTYVGGHTKLGEMMARAITRAVKQAIRNCWGY</sequence>
<dbReference type="PATRIC" id="fig|61435.8.peg.1425"/>
<dbReference type="EMBL" id="CP011127">
    <property type="protein sequence ID" value="AMU87258.1"/>
    <property type="molecule type" value="Genomic_DNA"/>
</dbReference>
<dbReference type="GO" id="GO:0016787">
    <property type="term" value="F:hydrolase activity"/>
    <property type="evidence" value="ECO:0007669"/>
    <property type="project" value="UniProtKB-KW"/>
</dbReference>
<dbReference type="AlphaFoldDB" id="A0A142VBR5"/>
<evidence type="ECO:0000313" key="2">
    <source>
        <dbReference type="Proteomes" id="UP000076394"/>
    </source>
</evidence>
<dbReference type="PANTHER" id="PTHR35336">
    <property type="entry name" value="ADENOSYLCOBINAMIDE AMIDOHYDROLASE"/>
    <property type="match status" value="1"/>
</dbReference>
<evidence type="ECO:0000313" key="1">
    <source>
        <dbReference type="EMBL" id="AMU87258.1"/>
    </source>
</evidence>
<reference evidence="1 2" key="1">
    <citation type="submission" date="2015-03" db="EMBL/GenBank/DDBJ databases">
        <title>Genomic characterization of Dehalococcoides mccartyi strain 11a5, an unusal plasmid-containing chloroethene dechlorinator.</title>
        <authorList>
            <person name="Zhao S."/>
            <person name="Ding C."/>
            <person name="He J."/>
        </authorList>
    </citation>
    <scope>NUCLEOTIDE SEQUENCE [LARGE SCALE GENOMIC DNA]</scope>
    <source>
        <strain evidence="1 2">11a5</strain>
    </source>
</reference>
<proteinExistence type="predicted"/>
<dbReference type="Pfam" id="PF01955">
    <property type="entry name" value="CbiZ"/>
    <property type="match status" value="1"/>
</dbReference>